<keyword evidence="3" id="KW-1185">Reference proteome</keyword>
<dbReference type="AlphaFoldDB" id="A0A371ETF7"/>
<accession>A0A371ETF7</accession>
<name>A0A371ETF7_MUCPR</name>
<dbReference type="EMBL" id="QJKJ01012152">
    <property type="protein sequence ID" value="RDX69327.1"/>
    <property type="molecule type" value="Genomic_DNA"/>
</dbReference>
<organism evidence="2 3">
    <name type="scientific">Mucuna pruriens</name>
    <name type="common">Velvet bean</name>
    <name type="synonym">Dolichos pruriens</name>
    <dbReference type="NCBI Taxonomy" id="157652"/>
    <lineage>
        <taxon>Eukaryota</taxon>
        <taxon>Viridiplantae</taxon>
        <taxon>Streptophyta</taxon>
        <taxon>Embryophyta</taxon>
        <taxon>Tracheophyta</taxon>
        <taxon>Spermatophyta</taxon>
        <taxon>Magnoliopsida</taxon>
        <taxon>eudicotyledons</taxon>
        <taxon>Gunneridae</taxon>
        <taxon>Pentapetalae</taxon>
        <taxon>rosids</taxon>
        <taxon>fabids</taxon>
        <taxon>Fabales</taxon>
        <taxon>Fabaceae</taxon>
        <taxon>Papilionoideae</taxon>
        <taxon>50 kb inversion clade</taxon>
        <taxon>NPAAA clade</taxon>
        <taxon>indigoferoid/millettioid clade</taxon>
        <taxon>Phaseoleae</taxon>
        <taxon>Mucuna</taxon>
    </lineage>
</organism>
<feature type="region of interest" description="Disordered" evidence="1">
    <location>
        <begin position="42"/>
        <end position="61"/>
    </location>
</feature>
<gene>
    <name evidence="2" type="ORF">CR513_51569</name>
</gene>
<evidence type="ECO:0000256" key="1">
    <source>
        <dbReference type="SAM" id="MobiDB-lite"/>
    </source>
</evidence>
<dbReference type="Proteomes" id="UP000257109">
    <property type="component" value="Unassembled WGS sequence"/>
</dbReference>
<comment type="caution">
    <text evidence="2">The sequence shown here is derived from an EMBL/GenBank/DDBJ whole genome shotgun (WGS) entry which is preliminary data.</text>
</comment>
<evidence type="ECO:0000313" key="2">
    <source>
        <dbReference type="EMBL" id="RDX69327.1"/>
    </source>
</evidence>
<protein>
    <submittedName>
        <fullName evidence="2">Uncharacterized protein</fullName>
    </submittedName>
</protein>
<evidence type="ECO:0000313" key="3">
    <source>
        <dbReference type="Proteomes" id="UP000257109"/>
    </source>
</evidence>
<sequence length="61" mass="6767">MRFPSSKRRSNHDSSVLGGIMLVISLYSVLWAKSKEGITHQNSLPLQECEEASSTEPPQHA</sequence>
<proteinExistence type="predicted"/>
<feature type="non-terminal residue" evidence="2">
    <location>
        <position position="1"/>
    </location>
</feature>
<reference evidence="2" key="1">
    <citation type="submission" date="2018-05" db="EMBL/GenBank/DDBJ databases">
        <title>Draft genome of Mucuna pruriens seed.</title>
        <authorList>
            <person name="Nnadi N.E."/>
            <person name="Vos R."/>
            <person name="Hasami M.H."/>
            <person name="Devisetty U.K."/>
            <person name="Aguiy J.C."/>
        </authorList>
    </citation>
    <scope>NUCLEOTIDE SEQUENCE [LARGE SCALE GENOMIC DNA]</scope>
    <source>
        <strain evidence="2">JCA_2017</strain>
    </source>
</reference>
<dbReference type="OrthoDB" id="10410308at2759"/>